<dbReference type="Proteomes" id="UP000500690">
    <property type="component" value="Segment"/>
</dbReference>
<organismHost>
    <name type="scientific">Ornithodoros</name>
    <name type="common">relapsing fever ticks</name>
    <dbReference type="NCBI Taxonomy" id="6937"/>
</organismHost>
<dbReference type="EMBL" id="MN270972">
    <property type="protein sequence ID" value="QIM07574.1"/>
    <property type="molecule type" value="Genomic_DNA"/>
</dbReference>
<dbReference type="Proteomes" id="UP000266411">
    <property type="component" value="Segment"/>
</dbReference>
<reference evidence="17 18" key="2">
    <citation type="journal article" date="2020" name="Transbound. Emerg. Dis.">
        <title>The evolution of African swine fever virus in Sardinia (1978 to 2014) as revealed by whole genome sequencing and comparative analysis.</title>
        <authorList>
            <person name="Torresi C."/>
            <person name="Fiori M."/>
            <person name="Bertolotti L."/>
            <person name="Floris M."/>
            <person name="Colitti B."/>
            <person name="Giammarioli M."/>
            <person name="Dei Giudici S."/>
            <person name="Oggiano A."/>
            <person name="Malmberg M."/>
            <person name="De Mia G.M."/>
            <person name="Belak S."/>
            <person name="Granberg F."/>
        </authorList>
    </citation>
    <scope>NUCLEOTIDE SEQUENCE [LARGE SCALE GENOMIC DNA]</scope>
    <source>
        <strain evidence="5">139/Nu/1981</strain>
        <strain evidence="6">140/Or/1985</strain>
        <strain evidence="8">141/Nu/1990</strain>
        <strain evidence="9">142/Nu/1995</strain>
        <strain evidence="14">22653/Ca/2014</strain>
        <strain evidence="11">26/Ss/2004</strain>
        <strain evidence="3">56/Ca/1978</strain>
        <strain evidence="4">57/Ca/1979</strain>
        <strain evidence="10">60/Nu/1997</strain>
        <strain evidence="12">72407/Ss/2005</strain>
        <strain evidence="7">85/Ca/1985</strain>
        <strain evidence="13">97/Ot/2012</strain>
    </source>
</reference>
<dbReference type="EMBL" id="MN270979">
    <property type="protein sequence ID" value="QIM09207.1"/>
    <property type="molecule type" value="Genomic_DNA"/>
</dbReference>
<dbReference type="Proteomes" id="UP000594565">
    <property type="component" value="Segment"/>
</dbReference>
<evidence type="ECO:0000313" key="17">
    <source>
        <dbReference type="Proteomes" id="UP000500690"/>
    </source>
</evidence>
<dbReference type="Proteomes" id="UP000501990">
    <property type="component" value="Segment"/>
</dbReference>
<dbReference type="KEGG" id="vg:41902253"/>
<proteinExistence type="predicted"/>
<feature type="compositionally biased region" description="Low complexity" evidence="1">
    <location>
        <begin position="36"/>
        <end position="47"/>
    </location>
</feature>
<dbReference type="EMBL" id="MT932579">
    <property type="protein sequence ID" value="QPL12122.1"/>
    <property type="molecule type" value="Genomic_DNA"/>
</dbReference>
<dbReference type="RefSeq" id="YP_009703445.1">
    <property type="nucleotide sequence ID" value="NC_044955.1"/>
</dbReference>
<dbReference type="Proteomes" id="UP000501465">
    <property type="component" value="Segment"/>
</dbReference>
<feature type="region of interest" description="Disordered" evidence="1">
    <location>
        <begin position="1"/>
        <end position="53"/>
    </location>
</feature>
<evidence type="ECO:0000313" key="15">
    <source>
        <dbReference type="EMBL" id="QPL11905.1"/>
    </source>
</evidence>
<evidence type="ECO:0000313" key="7">
    <source>
        <dbReference type="EMBL" id="QIM07807.1"/>
    </source>
</evidence>
<dbReference type="Proteomes" id="UP000503066">
    <property type="component" value="Genome"/>
</dbReference>
<dbReference type="EMBL" id="MN270971">
    <property type="protein sequence ID" value="QIM07339.1"/>
    <property type="molecule type" value="Genomic_DNA"/>
</dbReference>
<dbReference type="EMBL" id="MN270977">
    <property type="protein sequence ID" value="QIM08741.1"/>
    <property type="molecule type" value="Genomic_DNA"/>
</dbReference>
<organismHost>
    <name type="scientific">Phacochoerus africanus</name>
    <name type="common">Warthog</name>
    <dbReference type="NCBI Taxonomy" id="41426"/>
</organismHost>
<dbReference type="EMBL" id="MN270978">
    <property type="protein sequence ID" value="QIM08974.1"/>
    <property type="molecule type" value="Genomic_DNA"/>
</dbReference>
<organismHost>
    <name type="scientific">Ornithodoros moubata</name>
    <name type="common">Soft tick</name>
    <name type="synonym">Argasid tick</name>
    <dbReference type="NCBI Taxonomy" id="6938"/>
</organismHost>
<dbReference type="Proteomes" id="UP000502885">
    <property type="component" value="Segment"/>
</dbReference>
<dbReference type="EMBL" id="MT932578">
    <property type="protein sequence ID" value="QPL11905.1"/>
    <property type="molecule type" value="Genomic_DNA"/>
</dbReference>
<dbReference type="Proteomes" id="UP000500898">
    <property type="component" value="Segment"/>
</dbReference>
<evidence type="ECO:0000256" key="1">
    <source>
        <dbReference type="SAM" id="MobiDB-lite"/>
    </source>
</evidence>
<dbReference type="Proteomes" id="UP000502695">
    <property type="component" value="Segment"/>
</dbReference>
<evidence type="ECO:0000313" key="11">
    <source>
        <dbReference type="EMBL" id="QIM08741.1"/>
    </source>
</evidence>
<gene>
    <name evidence="2" type="primary">URF66</name>
    <name evidence="3" type="synonym">URF066</name>
    <name evidence="2" type="ORF">AFSV47Ss_0227</name>
</gene>
<dbReference type="Proteomes" id="UP000501235">
    <property type="component" value="Segment"/>
</dbReference>
<organismHost>
    <name type="scientific">Phacochoerus aethiopicus</name>
    <name type="common">Warthog</name>
    <dbReference type="NCBI Taxonomy" id="85517"/>
</organismHost>
<dbReference type="Proteomes" id="UP000502933">
    <property type="component" value="Segment"/>
</dbReference>
<organismHost>
    <name type="scientific">Potamochoerus larvatus</name>
    <name type="common">Bushpig</name>
    <dbReference type="NCBI Taxonomy" id="273792"/>
</organismHost>
<evidence type="ECO:0000313" key="12">
    <source>
        <dbReference type="EMBL" id="QIM08974.1"/>
    </source>
</evidence>
<evidence type="ECO:0000313" key="13">
    <source>
        <dbReference type="EMBL" id="QIM09207.1"/>
    </source>
</evidence>
<dbReference type="Proteomes" id="UP000594644">
    <property type="component" value="Segment"/>
</dbReference>
<dbReference type="GeneID" id="41902253"/>
<evidence type="ECO:0000313" key="3">
    <source>
        <dbReference type="EMBL" id="QIM06869.1"/>
    </source>
</evidence>
<evidence type="ECO:0000313" key="10">
    <source>
        <dbReference type="EMBL" id="QIM08508.1"/>
    </source>
</evidence>
<reference evidence="15" key="3">
    <citation type="journal article" date="2020" name="Vaccines (Basel)">
        <title>African Swine Fever Circulation among Free-Ranging Pigs in Sardinia: Data from the Eradication Program.</title>
        <authorList>
            <person name="Franzoni G."/>
            <person name="Dei Giudici S."/>
            <person name="Loi F."/>
            <person name="Sanna D."/>
            <person name="Floris M."/>
            <person name="Fiori M."/>
            <person name="Sanna M.L."/>
            <person name="Madrau P."/>
            <person name="Scarpa F."/>
            <person name="Zinellu S."/>
            <person name="Giammarioli M."/>
            <person name="Cappai S."/>
            <person name="De Mia G.M."/>
            <person name="Laddomada A."/>
            <person name="Rolesu S."/>
            <person name="Oggiano A."/>
        </authorList>
    </citation>
    <scope>NUCLEOTIDE SEQUENCE [LARGE SCALE GENOMIC DNA]</scope>
    <source>
        <strain evidence="15">103917/18</strain>
        <strain evidence="16">55234/18</strain>
    </source>
</reference>
<sequence length="79" mass="8127">MGSRRHRAQGSLGAGGGRSVPLPAPDRERGGAPIHGAPAAKKATGAAVRSRGVKERPSFCAASVVWRADVYAVGRRLVP</sequence>
<dbReference type="EMBL" id="MN270976">
    <property type="protein sequence ID" value="QIM08508.1"/>
    <property type="molecule type" value="Genomic_DNA"/>
</dbReference>
<evidence type="ECO:0000313" key="18">
    <source>
        <dbReference type="Proteomes" id="UP000500898"/>
    </source>
</evidence>
<evidence type="ECO:0000313" key="8">
    <source>
        <dbReference type="EMBL" id="QIM08040.1"/>
    </source>
</evidence>
<organismHost>
    <name type="scientific">Sus scrofa</name>
    <name type="common">Pig</name>
    <dbReference type="NCBI Taxonomy" id="9823"/>
</organismHost>
<dbReference type="EMBL" id="MN270980">
    <property type="protein sequence ID" value="QIM09440.1"/>
    <property type="molecule type" value="Genomic_DNA"/>
</dbReference>
<dbReference type="EMBL" id="KX354450">
    <property type="protein sequence ID" value="AOO54532.1"/>
    <property type="molecule type" value="Genomic_DNA"/>
</dbReference>
<evidence type="ECO:0000313" key="4">
    <source>
        <dbReference type="EMBL" id="QIM07104.1"/>
    </source>
</evidence>
<evidence type="ECO:0000313" key="6">
    <source>
        <dbReference type="EMBL" id="QIM07574.1"/>
    </source>
</evidence>
<evidence type="ECO:0000313" key="9">
    <source>
        <dbReference type="EMBL" id="QIM08275.1"/>
    </source>
</evidence>
<organism evidence="2">
    <name type="scientific">African swine fever virus</name>
    <name type="common">ASFV</name>
    <dbReference type="NCBI Taxonomy" id="10497"/>
    <lineage>
        <taxon>Viruses</taxon>
        <taxon>Varidnaviria</taxon>
        <taxon>Bamfordvirae</taxon>
        <taxon>Nucleocytoviricota</taxon>
        <taxon>Pokkesviricetes</taxon>
        <taxon>Asfuvirales</taxon>
        <taxon>Asfarviridae</taxon>
        <taxon>Asfivirus</taxon>
        <taxon>Asfivirus haemorrhagiae</taxon>
    </lineage>
</organism>
<accession>A0A3G1EVD6</accession>
<evidence type="ECO:0000313" key="2">
    <source>
        <dbReference type="EMBL" id="AOO54532.1"/>
    </source>
</evidence>
<evidence type="ECO:0000313" key="16">
    <source>
        <dbReference type="EMBL" id="QPL12122.1"/>
    </source>
</evidence>
<protein>
    <submittedName>
        <fullName evidence="2">Uncharacterized protein</fullName>
    </submittedName>
</protein>
<dbReference type="EMBL" id="MN270970">
    <property type="protein sequence ID" value="QIM07104.1"/>
    <property type="molecule type" value="Genomic_DNA"/>
</dbReference>
<dbReference type="EMBL" id="MN270973">
    <property type="protein sequence ID" value="QIM07807.1"/>
    <property type="molecule type" value="Genomic_DNA"/>
</dbReference>
<evidence type="ECO:0000313" key="14">
    <source>
        <dbReference type="EMBL" id="QIM09440.1"/>
    </source>
</evidence>
<reference evidence="2" key="1">
    <citation type="journal article" date="2016" name="Genome Announc.">
        <title>Complete genome sequence of an African swine fever virus isolate from Sardinia, Italy.</title>
        <authorList>
            <person name="Granberg F."/>
            <person name="Torresi C."/>
            <person name="Oggiano A."/>
            <person name="Malmberg M."/>
            <person name="Iscaro C."/>
            <person name="De Mia G.M."/>
            <person name="Sandor B."/>
        </authorList>
    </citation>
    <scope>NUCLEOTIDE SEQUENCE [LARGE SCALE GENOMIC DNA]</scope>
    <source>
        <strain evidence="2">47/Ss/2008</strain>
    </source>
</reference>
<dbReference type="Proteomes" id="UP000501487">
    <property type="component" value="Segment"/>
</dbReference>
<dbReference type="EMBL" id="MN270974">
    <property type="protein sequence ID" value="QIM08040.1"/>
    <property type="molecule type" value="Genomic_DNA"/>
</dbReference>
<dbReference type="EMBL" id="MN270975">
    <property type="protein sequence ID" value="QIM08275.1"/>
    <property type="molecule type" value="Genomic_DNA"/>
</dbReference>
<dbReference type="Proteomes" id="UP000503294">
    <property type="component" value="Segment"/>
</dbReference>
<evidence type="ECO:0000313" key="5">
    <source>
        <dbReference type="EMBL" id="QIM07339.1"/>
    </source>
</evidence>
<dbReference type="EMBL" id="MN270969">
    <property type="protein sequence ID" value="QIM06869.1"/>
    <property type="molecule type" value="Genomic_DNA"/>
</dbReference>
<name>A0A3G1EVD6_ASF</name>
<dbReference type="Proteomes" id="UP000501683">
    <property type="component" value="Segment"/>
</dbReference>